<gene>
    <name evidence="1" type="ORF">PGLA2088_LOCUS45839</name>
</gene>
<evidence type="ECO:0000313" key="2">
    <source>
        <dbReference type="Proteomes" id="UP000626109"/>
    </source>
</evidence>
<accession>A0A813LRI6</accession>
<name>A0A813LRI6_POLGL</name>
<organism evidence="1 2">
    <name type="scientific">Polarella glacialis</name>
    <name type="common">Dinoflagellate</name>
    <dbReference type="NCBI Taxonomy" id="89957"/>
    <lineage>
        <taxon>Eukaryota</taxon>
        <taxon>Sar</taxon>
        <taxon>Alveolata</taxon>
        <taxon>Dinophyceae</taxon>
        <taxon>Suessiales</taxon>
        <taxon>Suessiaceae</taxon>
        <taxon>Polarella</taxon>
    </lineage>
</organism>
<proteinExistence type="predicted"/>
<protein>
    <submittedName>
        <fullName evidence="1">Uncharacterized protein</fullName>
    </submittedName>
</protein>
<dbReference type="EMBL" id="CAJNNW010035905">
    <property type="protein sequence ID" value="CAE8730798.1"/>
    <property type="molecule type" value="Genomic_DNA"/>
</dbReference>
<sequence>MIGGPGIVGGPFVGFHLGGNGERNPAYVAPDLWAGAQDAEGNVTLEAWASLLPSEMSGQFQDAPGPWPTAVLLPKGNQIEILEAWYGHPSDPARRLDLTDRVRQLSSGTRLGAGLDSMLRDPFHRGDQLCLRASSSLWGHDPCPFVWKKLLVRFRPR</sequence>
<dbReference type="Proteomes" id="UP000626109">
    <property type="component" value="Unassembled WGS sequence"/>
</dbReference>
<evidence type="ECO:0000313" key="1">
    <source>
        <dbReference type="EMBL" id="CAE8730798.1"/>
    </source>
</evidence>
<reference evidence="1" key="1">
    <citation type="submission" date="2021-02" db="EMBL/GenBank/DDBJ databases">
        <authorList>
            <person name="Dougan E. K."/>
            <person name="Rhodes N."/>
            <person name="Thang M."/>
            <person name="Chan C."/>
        </authorList>
    </citation>
    <scope>NUCLEOTIDE SEQUENCE</scope>
</reference>
<dbReference type="AlphaFoldDB" id="A0A813LRI6"/>
<comment type="caution">
    <text evidence="1">The sequence shown here is derived from an EMBL/GenBank/DDBJ whole genome shotgun (WGS) entry which is preliminary data.</text>
</comment>